<feature type="signal peptide" evidence="2">
    <location>
        <begin position="1"/>
        <end position="35"/>
    </location>
</feature>
<comment type="caution">
    <text evidence="3">The sequence shown here is derived from an EMBL/GenBank/DDBJ whole genome shotgun (WGS) entry which is preliminary data.</text>
</comment>
<feature type="region of interest" description="Disordered" evidence="1">
    <location>
        <begin position="202"/>
        <end position="247"/>
    </location>
</feature>
<evidence type="ECO:0000313" key="3">
    <source>
        <dbReference type="EMBL" id="TBX37610.1"/>
    </source>
</evidence>
<gene>
    <name evidence="3" type="ORF">EUZ87_15395</name>
</gene>
<accession>A0A4Q9XY28</accession>
<reference evidence="3 4" key="1">
    <citation type="submission" date="2019-01" db="EMBL/GenBank/DDBJ databases">
        <title>Draft genome sequence of Lactobacillus paraplantarum OSY-TC318, a Producer of the novel lantibiotic Paraplantaracin TC318.</title>
        <authorList>
            <person name="Hussein W.E."/>
            <person name="Huang E."/>
            <person name="Yousef A.E."/>
        </authorList>
    </citation>
    <scope>NUCLEOTIDE SEQUENCE [LARGE SCALE GENOMIC DNA]</scope>
    <source>
        <strain evidence="3 4">OSY-TC318</strain>
    </source>
</reference>
<keyword evidence="2" id="KW-0732">Signal</keyword>
<dbReference type="Pfam" id="PF03382">
    <property type="entry name" value="DUF285"/>
    <property type="match status" value="1"/>
</dbReference>
<dbReference type="Proteomes" id="UP000292648">
    <property type="component" value="Unassembled WGS sequence"/>
</dbReference>
<feature type="chain" id="PRO_5039173575" evidence="2">
    <location>
        <begin position="36"/>
        <end position="516"/>
    </location>
</feature>
<feature type="compositionally biased region" description="Polar residues" evidence="1">
    <location>
        <begin position="221"/>
        <end position="247"/>
    </location>
</feature>
<dbReference type="InterPro" id="IPR005046">
    <property type="entry name" value="DUF285"/>
</dbReference>
<protein>
    <submittedName>
        <fullName evidence="3">BspA family leucine-rich repeat surface protein</fullName>
    </submittedName>
</protein>
<feature type="compositionally biased region" description="Polar residues" evidence="1">
    <location>
        <begin position="177"/>
        <end position="190"/>
    </location>
</feature>
<evidence type="ECO:0000256" key="2">
    <source>
        <dbReference type="SAM" id="SignalP"/>
    </source>
</evidence>
<proteinExistence type="predicted"/>
<name>A0A4Q9XY28_9LACO</name>
<evidence type="ECO:0000313" key="4">
    <source>
        <dbReference type="Proteomes" id="UP000292648"/>
    </source>
</evidence>
<dbReference type="AlphaFoldDB" id="A0A4Q9XY28"/>
<feature type="region of interest" description="Disordered" evidence="1">
    <location>
        <begin position="69"/>
        <end position="190"/>
    </location>
</feature>
<dbReference type="EMBL" id="SEHH01000141">
    <property type="protein sequence ID" value="TBX37610.1"/>
    <property type="molecule type" value="Genomic_DNA"/>
</dbReference>
<feature type="compositionally biased region" description="Low complexity" evidence="1">
    <location>
        <begin position="69"/>
        <end position="109"/>
    </location>
</feature>
<organism evidence="3 4">
    <name type="scientific">Lactiplantibacillus paraplantarum</name>
    <dbReference type="NCBI Taxonomy" id="60520"/>
    <lineage>
        <taxon>Bacteria</taxon>
        <taxon>Bacillati</taxon>
        <taxon>Bacillota</taxon>
        <taxon>Bacilli</taxon>
        <taxon>Lactobacillales</taxon>
        <taxon>Lactobacillaceae</taxon>
        <taxon>Lactiplantibacillus</taxon>
    </lineage>
</organism>
<feature type="compositionally biased region" description="Polar residues" evidence="1">
    <location>
        <begin position="129"/>
        <end position="166"/>
    </location>
</feature>
<sequence length="516" mass="54495">MKDKQAYVVMSARKNRCFWLAAGTALLVWQVNNQAAQADVSETPTSSADTTVITATSSSTTNVVQLQSGAKSGTAAATTDTSKTSATSVGSTTTDTTKVSAAVVSSTDTDTAKADTPSMGSGDADMTKAGTSSTDSTVTNGEKAATSASQNDTKPIAEQPTTNTGLAATVANDRSESTTPLINGINTVSNETDASVMGSQLNAAPKLTTDVSEPATDKTDPSSSMQAPSVIQSAQGDSSKNTTLYIDGYNKTNTTNPAASEETVIQEPLSSKYLRANSLRLDALVATPTVAQDYAAWDAITDTSRKGVMGTSEWWIDDSDNTLHIGAGQLADTNTKFDASGNVTDWGKLGWGQYLQTNSVSPKLVLEGTVVTGKSARGLFTKLTFTTFDFSTAANQFGGQLDTSNTVDMSYMFEKANVVAENVVRPHAYVDGIDASHVTDVSHMFEQCQYSLSDNGIIDAARGLWLHLNLDLSKVTNTACMFNGFGHLKNITFYPEFTLANVTDTSYMFNNCYALD</sequence>
<evidence type="ECO:0000256" key="1">
    <source>
        <dbReference type="SAM" id="MobiDB-lite"/>
    </source>
</evidence>